<name>A0ABY7NCZ0_9MICO</name>
<dbReference type="EMBL" id="CP075584">
    <property type="protein sequence ID" value="WBM79418.1"/>
    <property type="molecule type" value="Genomic_DNA"/>
</dbReference>
<accession>A0ABY7NCZ0</accession>
<keyword evidence="3" id="KW-1185">Reference proteome</keyword>
<proteinExistence type="predicted"/>
<feature type="region of interest" description="Disordered" evidence="1">
    <location>
        <begin position="166"/>
        <end position="194"/>
    </location>
</feature>
<dbReference type="InterPro" id="IPR036452">
    <property type="entry name" value="Ribo_hydro-like"/>
</dbReference>
<organism evidence="2 3">
    <name type="scientific">Cryobacterium breve</name>
    <dbReference type="NCBI Taxonomy" id="1259258"/>
    <lineage>
        <taxon>Bacteria</taxon>
        <taxon>Bacillati</taxon>
        <taxon>Actinomycetota</taxon>
        <taxon>Actinomycetes</taxon>
        <taxon>Micrococcales</taxon>
        <taxon>Microbacteriaceae</taxon>
        <taxon>Cryobacterium</taxon>
    </lineage>
</organism>
<gene>
    <name evidence="2" type="ORF">KIV56_13665</name>
</gene>
<evidence type="ECO:0000256" key="1">
    <source>
        <dbReference type="SAM" id="MobiDB-lite"/>
    </source>
</evidence>
<dbReference type="Proteomes" id="UP001212421">
    <property type="component" value="Chromosome"/>
</dbReference>
<sequence length="194" mass="20684">MNRDETDARALPPIEAELQRVVRPRARVIIDNDFSGDPDGLVQLAHHVLSPSVEIRAIIGSHLRPGDPFDPSEQTATNAAAAAGQVLDLLGRTGSIPVIAGSNVGLSDRTTAIRSAATDLIIREALRDDTELPLYVACGAGLTEIASAYLLEPRIADRLTLVWIGGPSTTGSRPRRRGRAARNTTSPSTSVRPR</sequence>
<dbReference type="RefSeq" id="WP_281533976.1">
    <property type="nucleotide sequence ID" value="NZ_CP075584.1"/>
</dbReference>
<evidence type="ECO:0000313" key="2">
    <source>
        <dbReference type="EMBL" id="WBM79418.1"/>
    </source>
</evidence>
<keyword evidence="2" id="KW-0378">Hydrolase</keyword>
<dbReference type="GO" id="GO:0016787">
    <property type="term" value="F:hydrolase activity"/>
    <property type="evidence" value="ECO:0007669"/>
    <property type="project" value="UniProtKB-KW"/>
</dbReference>
<protein>
    <submittedName>
        <fullName evidence="2">Nucleoside hydrolase</fullName>
    </submittedName>
</protein>
<dbReference type="SUPFAM" id="SSF53590">
    <property type="entry name" value="Nucleoside hydrolase"/>
    <property type="match status" value="1"/>
</dbReference>
<evidence type="ECO:0000313" key="3">
    <source>
        <dbReference type="Proteomes" id="UP001212421"/>
    </source>
</evidence>
<dbReference type="Gene3D" id="3.90.245.10">
    <property type="entry name" value="Ribonucleoside hydrolase-like"/>
    <property type="match status" value="1"/>
</dbReference>
<reference evidence="2 3" key="1">
    <citation type="submission" date="2021-05" db="EMBL/GenBank/DDBJ databases">
        <authorList>
            <person name="Kumar R."/>
            <person name="Kumar A."/>
            <person name="Mukhia S."/>
        </authorList>
    </citation>
    <scope>NUCLEOTIDE SEQUENCE [LARGE SCALE GENOMIC DNA]</scope>
    <source>
        <strain evidence="2 3">ERMR7:08</strain>
    </source>
</reference>
<feature type="compositionally biased region" description="Polar residues" evidence="1">
    <location>
        <begin position="183"/>
        <end position="194"/>
    </location>
</feature>